<organism evidence="1 2">
    <name type="scientific">Agrocybe pediades</name>
    <dbReference type="NCBI Taxonomy" id="84607"/>
    <lineage>
        <taxon>Eukaryota</taxon>
        <taxon>Fungi</taxon>
        <taxon>Dikarya</taxon>
        <taxon>Basidiomycota</taxon>
        <taxon>Agaricomycotina</taxon>
        <taxon>Agaricomycetes</taxon>
        <taxon>Agaricomycetidae</taxon>
        <taxon>Agaricales</taxon>
        <taxon>Agaricineae</taxon>
        <taxon>Strophariaceae</taxon>
        <taxon>Agrocybe</taxon>
    </lineage>
</organism>
<dbReference type="EMBL" id="JAACJL010000015">
    <property type="protein sequence ID" value="KAF4620464.1"/>
    <property type="molecule type" value="Genomic_DNA"/>
</dbReference>
<gene>
    <name evidence="1" type="ORF">D9613_000626</name>
</gene>
<evidence type="ECO:0000313" key="2">
    <source>
        <dbReference type="Proteomes" id="UP000521872"/>
    </source>
</evidence>
<reference evidence="1 2" key="1">
    <citation type="submission" date="2019-12" db="EMBL/GenBank/DDBJ databases">
        <authorList>
            <person name="Floudas D."/>
            <person name="Bentzer J."/>
            <person name="Ahren D."/>
            <person name="Johansson T."/>
            <person name="Persson P."/>
            <person name="Tunlid A."/>
        </authorList>
    </citation>
    <scope>NUCLEOTIDE SEQUENCE [LARGE SCALE GENOMIC DNA]</scope>
    <source>
        <strain evidence="1 2">CBS 102.39</strain>
    </source>
</reference>
<name>A0A8H4QZF0_9AGAR</name>
<dbReference type="Proteomes" id="UP000521872">
    <property type="component" value="Unassembled WGS sequence"/>
</dbReference>
<sequence>MVHVLYTYRQGRCSSFARGPVLKEDGLWRYNLMQTLLFRNESLPGPLEIPCALLRYARSDPLPSQPGMETPFWGRLFGVQCLDVLHASEYDFEIS</sequence>
<accession>A0A8H4QZF0</accession>
<proteinExistence type="predicted"/>
<protein>
    <submittedName>
        <fullName evidence="1">Uncharacterized protein</fullName>
    </submittedName>
</protein>
<keyword evidence="2" id="KW-1185">Reference proteome</keyword>
<comment type="caution">
    <text evidence="1">The sequence shown here is derived from an EMBL/GenBank/DDBJ whole genome shotgun (WGS) entry which is preliminary data.</text>
</comment>
<evidence type="ECO:0000313" key="1">
    <source>
        <dbReference type="EMBL" id="KAF4620464.1"/>
    </source>
</evidence>
<dbReference type="AlphaFoldDB" id="A0A8H4QZF0"/>